<name>A0ABW6PYD5_9ACTN</name>
<evidence type="ECO:0000259" key="5">
    <source>
        <dbReference type="PROSITE" id="PS50126"/>
    </source>
</evidence>
<comment type="similarity">
    <text evidence="1">Belongs to the bacterial ribosomal protein bS1 family.</text>
</comment>
<keyword evidence="7" id="KW-1185">Reference proteome</keyword>
<accession>A0ABW6PYD5</accession>
<keyword evidence="3" id="KW-0687">Ribonucleoprotein</keyword>
<feature type="region of interest" description="Disordered" evidence="4">
    <location>
        <begin position="351"/>
        <end position="370"/>
    </location>
</feature>
<evidence type="ECO:0000256" key="1">
    <source>
        <dbReference type="ARBA" id="ARBA00006767"/>
    </source>
</evidence>
<dbReference type="CDD" id="cd04465">
    <property type="entry name" value="S1_RPS1_repeat_ec2_hs2"/>
    <property type="match status" value="1"/>
</dbReference>
<keyword evidence="2" id="KW-0689">Ribosomal protein</keyword>
<evidence type="ECO:0000313" key="7">
    <source>
        <dbReference type="Proteomes" id="UP001601627"/>
    </source>
</evidence>
<evidence type="ECO:0000256" key="4">
    <source>
        <dbReference type="SAM" id="MobiDB-lite"/>
    </source>
</evidence>
<protein>
    <submittedName>
        <fullName evidence="6">S1 RNA-binding domain-containing protein</fullName>
    </submittedName>
</protein>
<reference evidence="6 7" key="1">
    <citation type="submission" date="2024-09" db="EMBL/GenBank/DDBJ databases">
        <title>The Natural Products Discovery Center: Release of the First 8490 Sequenced Strains for Exploring Actinobacteria Biosynthetic Diversity.</title>
        <authorList>
            <person name="Kalkreuter E."/>
            <person name="Kautsar S.A."/>
            <person name="Yang D."/>
            <person name="Bader C.D."/>
            <person name="Teijaro C.N."/>
            <person name="Fluegel L."/>
            <person name="Davis C.M."/>
            <person name="Simpson J.R."/>
            <person name="Lauterbach L."/>
            <person name="Steele A.D."/>
            <person name="Gui C."/>
            <person name="Meng S."/>
            <person name="Li G."/>
            <person name="Viehrig K."/>
            <person name="Ye F."/>
            <person name="Su P."/>
            <person name="Kiefer A.F."/>
            <person name="Nichols A."/>
            <person name="Cepeda A.J."/>
            <person name="Yan W."/>
            <person name="Fan B."/>
            <person name="Jiang Y."/>
            <person name="Adhikari A."/>
            <person name="Zheng C.-J."/>
            <person name="Schuster L."/>
            <person name="Cowan T.M."/>
            <person name="Smanski M.J."/>
            <person name="Chevrette M.G."/>
            <person name="De Carvalho L.P.S."/>
            <person name="Shen B."/>
        </authorList>
    </citation>
    <scope>NUCLEOTIDE SEQUENCE [LARGE SCALE GENOMIC DNA]</scope>
    <source>
        <strain evidence="6 7">NPDC058328</strain>
    </source>
</reference>
<dbReference type="EMBL" id="JBHVZQ010000001">
    <property type="protein sequence ID" value="MFF1271940.1"/>
    <property type="molecule type" value="Genomic_DNA"/>
</dbReference>
<dbReference type="InterPro" id="IPR011990">
    <property type="entry name" value="TPR-like_helical_dom_sf"/>
</dbReference>
<feature type="domain" description="S1 motif" evidence="5">
    <location>
        <begin position="568"/>
        <end position="633"/>
    </location>
</feature>
<dbReference type="Gene3D" id="1.25.40.10">
    <property type="entry name" value="Tetratricopeptide repeat domain"/>
    <property type="match status" value="1"/>
</dbReference>
<dbReference type="Gene3D" id="2.40.50.140">
    <property type="entry name" value="Nucleic acid-binding proteins"/>
    <property type="match status" value="3"/>
</dbReference>
<gene>
    <name evidence="6" type="ORF">ACFVZC_00690</name>
</gene>
<dbReference type="Proteomes" id="UP001601627">
    <property type="component" value="Unassembled WGS sequence"/>
</dbReference>
<organism evidence="6 7">
    <name type="scientific">Streptomyces marokkonensis</name>
    <dbReference type="NCBI Taxonomy" id="324855"/>
    <lineage>
        <taxon>Bacteria</taxon>
        <taxon>Bacillati</taxon>
        <taxon>Actinomycetota</taxon>
        <taxon>Actinomycetes</taxon>
        <taxon>Kitasatosporales</taxon>
        <taxon>Streptomycetaceae</taxon>
        <taxon>Streptomyces</taxon>
    </lineage>
</organism>
<dbReference type="PANTHER" id="PTHR10724">
    <property type="entry name" value="30S RIBOSOMAL PROTEIN S1"/>
    <property type="match status" value="1"/>
</dbReference>
<feature type="compositionally biased region" description="Basic and acidic residues" evidence="4">
    <location>
        <begin position="354"/>
        <end position="366"/>
    </location>
</feature>
<dbReference type="PRINTS" id="PR00681">
    <property type="entry name" value="RIBOSOMALS1"/>
</dbReference>
<feature type="domain" description="S1 motif" evidence="5">
    <location>
        <begin position="737"/>
        <end position="806"/>
    </location>
</feature>
<sequence>MIDSFRAAAECAEEALCDPGGLRFAHLPSLVAFVTRLRGDHDEAEWDPRDLTEGVRLNRLLWELGLRGEAAQLFDWLRTRLLGLMADTDGTVAAGNALAAVGMRLGRGEDVREFLEPTASEAAGSDVDDVLVVITGINLAVVALTLGDFGSAARQARTARRLLGSLDAPHSAELHEVLAAVEWRLADGGHGQLPGGGEPFRPTPGEGRRPAPASPLSAFAARAAALVREVGDNDPRAFFSVAGLAVARVTAAVRDGDTRSLTTSVQVLEVTCQRLSAMLGADHPEVLGVLADLAAVQVEAARVTRSSARLERAVAQLASVSGRLDARLGPEHPRSVATLTNLVTAQVESVRASNEADKADKAERTAEALTEQARQAGERLGEHHPVTRLVRASSRTCLRIASRGDDLWGRGSTMLITLADMPSGWATHGGAYRSFDETMGQLGRGGRTTDPYERARSRFQESLESLSALLAEPLRRREPAPGDLVFGTVVGWRSGALLLSLDDAPGIVPADELSLRRDADPRLIAGAGDRVQTMALGRRDAEGNAVLSVRRALSVRAWSDLEAVRARNGSVTGTVIDLVRGGLVVDVGVRAFMPSDLADRQRGARLRRLLGTPVKAKIIELDRYRGLVHLSRRAQLEVAEALPSAAGAWRSGQIRTGPVTEVLRSGALVDIGGVVGRVPRSELSWLHVDDPSDIVSVGQEVTVRVLGPDSDGRGPALSLKAARDDPWRAFTTSHRLGEIVEVTVTKQLSFGLLVRVGEGIDGLVHRSELADRRASGPEGTARAGEHLFVAVTDIDYDRRRLSFSLREAHQALDVDPDGDWPDLARYGMAEHYDGRGELVHPDGFDAEADTWLPGSWGQREKWERQRRDAVSRYLRHEAWASRWHAR</sequence>
<dbReference type="InterPro" id="IPR003029">
    <property type="entry name" value="S1_domain"/>
</dbReference>
<dbReference type="SUPFAM" id="SSF50249">
    <property type="entry name" value="Nucleic acid-binding proteins"/>
    <property type="match status" value="4"/>
</dbReference>
<dbReference type="InterPro" id="IPR050437">
    <property type="entry name" value="Ribos_protein_bS1-like"/>
</dbReference>
<dbReference type="PROSITE" id="PS50126">
    <property type="entry name" value="S1"/>
    <property type="match status" value="4"/>
</dbReference>
<evidence type="ECO:0000256" key="3">
    <source>
        <dbReference type="ARBA" id="ARBA00023274"/>
    </source>
</evidence>
<evidence type="ECO:0000256" key="2">
    <source>
        <dbReference type="ARBA" id="ARBA00022980"/>
    </source>
</evidence>
<dbReference type="Pfam" id="PF00575">
    <property type="entry name" value="S1"/>
    <property type="match status" value="2"/>
</dbReference>
<evidence type="ECO:0000313" key="6">
    <source>
        <dbReference type="EMBL" id="MFF1271940.1"/>
    </source>
</evidence>
<proteinExistence type="inferred from homology"/>
<dbReference type="SMART" id="SM00316">
    <property type="entry name" value="S1"/>
    <property type="match status" value="4"/>
</dbReference>
<dbReference type="InterPro" id="IPR012340">
    <property type="entry name" value="NA-bd_OB-fold"/>
</dbReference>
<feature type="domain" description="S1 motif" evidence="5">
    <location>
        <begin position="482"/>
        <end position="550"/>
    </location>
</feature>
<comment type="caution">
    <text evidence="6">The sequence shown here is derived from an EMBL/GenBank/DDBJ whole genome shotgun (WGS) entry which is preliminary data.</text>
</comment>
<feature type="region of interest" description="Disordered" evidence="4">
    <location>
        <begin position="191"/>
        <end position="214"/>
    </location>
</feature>
<feature type="domain" description="S1 motif" evidence="5">
    <location>
        <begin position="652"/>
        <end position="720"/>
    </location>
</feature>
<dbReference type="PANTHER" id="PTHR10724:SF7">
    <property type="entry name" value="SMALL RIBOSOMAL SUBUNIT PROTEIN BS1C"/>
    <property type="match status" value="1"/>
</dbReference>
<dbReference type="RefSeq" id="WP_388232111.1">
    <property type="nucleotide sequence ID" value="NZ_JBHVZQ010000001.1"/>
</dbReference>
<dbReference type="InterPro" id="IPR035104">
    <property type="entry name" value="Ribosomal_protein_S1-like"/>
</dbReference>